<comment type="caution">
    <text evidence="2">The sequence shown here is derived from an EMBL/GenBank/DDBJ whole genome shotgun (WGS) entry which is preliminary data.</text>
</comment>
<dbReference type="EMBL" id="AZMM01019052">
    <property type="protein sequence ID" value="ETJ15526.1"/>
    <property type="molecule type" value="Genomic_DNA"/>
</dbReference>
<proteinExistence type="predicted"/>
<gene>
    <name evidence="2" type="ORF">Q604_UNBc4C00271G0001</name>
</gene>
<name>W1WC43_9ZZZZ</name>
<dbReference type="AlphaFoldDB" id="W1WC43"/>
<feature type="transmembrane region" description="Helical" evidence="1">
    <location>
        <begin position="16"/>
        <end position="40"/>
    </location>
</feature>
<sequence length="50" mass="5422">MARDGFFTGLDIGTKILFPSVIVIVSKSSVALLGVCWTVWISDLIVLEIP</sequence>
<protein>
    <submittedName>
        <fullName evidence="2">Uncharacterized protein</fullName>
    </submittedName>
</protein>
<keyword evidence="1" id="KW-0812">Transmembrane</keyword>
<accession>W1WC43</accession>
<evidence type="ECO:0000256" key="1">
    <source>
        <dbReference type="SAM" id="Phobius"/>
    </source>
</evidence>
<reference evidence="2" key="1">
    <citation type="submission" date="2013-12" db="EMBL/GenBank/DDBJ databases">
        <title>A Varibaculum cambriense genome reconstructed from a premature infant gut community with otherwise low bacterial novelty that shifts toward anaerobic metabolism during the third week of life.</title>
        <authorList>
            <person name="Brown C.T."/>
            <person name="Sharon I."/>
            <person name="Thomas B.C."/>
            <person name="Castelle C.J."/>
            <person name="Morowitz M.J."/>
            <person name="Banfield J.F."/>
        </authorList>
    </citation>
    <scope>NUCLEOTIDE SEQUENCE</scope>
</reference>
<evidence type="ECO:0000313" key="2">
    <source>
        <dbReference type="EMBL" id="ETJ15526.1"/>
    </source>
</evidence>
<keyword evidence="1" id="KW-0472">Membrane</keyword>
<organism evidence="2">
    <name type="scientific">human gut metagenome</name>
    <dbReference type="NCBI Taxonomy" id="408170"/>
    <lineage>
        <taxon>unclassified sequences</taxon>
        <taxon>metagenomes</taxon>
        <taxon>organismal metagenomes</taxon>
    </lineage>
</organism>
<feature type="non-terminal residue" evidence="2">
    <location>
        <position position="50"/>
    </location>
</feature>
<keyword evidence="1" id="KW-1133">Transmembrane helix</keyword>